<organism evidence="2 3">
    <name type="scientific">Ephemerocybe angulata</name>
    <dbReference type="NCBI Taxonomy" id="980116"/>
    <lineage>
        <taxon>Eukaryota</taxon>
        <taxon>Fungi</taxon>
        <taxon>Dikarya</taxon>
        <taxon>Basidiomycota</taxon>
        <taxon>Agaricomycotina</taxon>
        <taxon>Agaricomycetes</taxon>
        <taxon>Agaricomycetidae</taxon>
        <taxon>Agaricales</taxon>
        <taxon>Agaricineae</taxon>
        <taxon>Psathyrellaceae</taxon>
        <taxon>Ephemerocybe</taxon>
    </lineage>
</organism>
<accession>A0A8H5FDS7</accession>
<dbReference type="InterPro" id="IPR035959">
    <property type="entry name" value="RutC-like_sf"/>
</dbReference>
<dbReference type="NCBIfam" id="TIGR00004">
    <property type="entry name" value="Rid family detoxifying hydrolase"/>
    <property type="match status" value="1"/>
</dbReference>
<evidence type="ECO:0000313" key="2">
    <source>
        <dbReference type="EMBL" id="KAF5332832.1"/>
    </source>
</evidence>
<name>A0A8H5FDS7_9AGAR</name>
<dbReference type="OrthoDB" id="309640at2759"/>
<reference evidence="2 3" key="1">
    <citation type="journal article" date="2020" name="ISME J.">
        <title>Uncovering the hidden diversity of litter-decomposition mechanisms in mushroom-forming fungi.</title>
        <authorList>
            <person name="Floudas D."/>
            <person name="Bentzer J."/>
            <person name="Ahren D."/>
            <person name="Johansson T."/>
            <person name="Persson P."/>
            <person name="Tunlid A."/>
        </authorList>
    </citation>
    <scope>NUCLEOTIDE SEQUENCE [LARGE SCALE GENOMIC DNA]</scope>
    <source>
        <strain evidence="2 3">CBS 175.51</strain>
    </source>
</reference>
<dbReference type="Proteomes" id="UP000541558">
    <property type="component" value="Unassembled WGS sequence"/>
</dbReference>
<protein>
    <recommendedName>
        <fullName evidence="4">YjgF-like protein</fullName>
    </recommendedName>
</protein>
<dbReference type="PANTHER" id="PTHR11803">
    <property type="entry name" value="2-IMINOBUTANOATE/2-IMINOPROPANOATE DEAMINASE RIDA"/>
    <property type="match status" value="1"/>
</dbReference>
<dbReference type="Pfam" id="PF01042">
    <property type="entry name" value="Ribonuc_L-PSP"/>
    <property type="match status" value="1"/>
</dbReference>
<gene>
    <name evidence="2" type="ORF">D9611_005188</name>
</gene>
<proteinExistence type="inferred from homology"/>
<keyword evidence="3" id="KW-1185">Reference proteome</keyword>
<dbReference type="GO" id="GO:0019239">
    <property type="term" value="F:deaminase activity"/>
    <property type="evidence" value="ECO:0007669"/>
    <property type="project" value="TreeGrafter"/>
</dbReference>
<dbReference type="GO" id="GO:0005739">
    <property type="term" value="C:mitochondrion"/>
    <property type="evidence" value="ECO:0007669"/>
    <property type="project" value="TreeGrafter"/>
</dbReference>
<comment type="similarity">
    <text evidence="1">Belongs to the RutC family.</text>
</comment>
<sequence length="180" mass="18591">MSPALVLRRIATTCLKAPSRAALGGSGFSATPAIRRRVVGASQTRTMSSVTTHASLSIVSTSQAPAAIGPYAQGIKAGDLLFCSGCIPLNPETMQVVEGGVEAQAEQALKNLKAVVEAGGAELGKVVKTTVFLKSMDDFVAVNGVYAKVFGNHTPARSAVEVARLPKDVLVEVEAIVSLK</sequence>
<evidence type="ECO:0000256" key="1">
    <source>
        <dbReference type="ARBA" id="ARBA00010552"/>
    </source>
</evidence>
<evidence type="ECO:0000313" key="3">
    <source>
        <dbReference type="Proteomes" id="UP000541558"/>
    </source>
</evidence>
<dbReference type="FunFam" id="3.30.1330.40:FF:000001">
    <property type="entry name" value="L-PSP family endoribonuclease"/>
    <property type="match status" value="1"/>
</dbReference>
<dbReference type="PANTHER" id="PTHR11803:SF58">
    <property type="entry name" value="PROTEIN HMF1-RELATED"/>
    <property type="match status" value="1"/>
</dbReference>
<dbReference type="AlphaFoldDB" id="A0A8H5FDS7"/>
<dbReference type="EMBL" id="JAACJK010000110">
    <property type="protein sequence ID" value="KAF5332832.1"/>
    <property type="molecule type" value="Genomic_DNA"/>
</dbReference>
<evidence type="ECO:0008006" key="4">
    <source>
        <dbReference type="Google" id="ProtNLM"/>
    </source>
</evidence>
<comment type="caution">
    <text evidence="2">The sequence shown here is derived from an EMBL/GenBank/DDBJ whole genome shotgun (WGS) entry which is preliminary data.</text>
</comment>
<dbReference type="InterPro" id="IPR006175">
    <property type="entry name" value="YjgF/YER057c/UK114"/>
</dbReference>
<dbReference type="SUPFAM" id="SSF55298">
    <property type="entry name" value="YjgF-like"/>
    <property type="match status" value="1"/>
</dbReference>
<dbReference type="GO" id="GO:0005829">
    <property type="term" value="C:cytosol"/>
    <property type="evidence" value="ECO:0007669"/>
    <property type="project" value="TreeGrafter"/>
</dbReference>
<dbReference type="Gene3D" id="3.30.1330.40">
    <property type="entry name" value="RutC-like"/>
    <property type="match status" value="1"/>
</dbReference>
<dbReference type="InterPro" id="IPR006056">
    <property type="entry name" value="RidA"/>
</dbReference>
<dbReference type="CDD" id="cd00448">
    <property type="entry name" value="YjgF_YER057c_UK114_family"/>
    <property type="match status" value="1"/>
</dbReference>